<dbReference type="Gene3D" id="2.60.40.10">
    <property type="entry name" value="Immunoglobulins"/>
    <property type="match status" value="1"/>
</dbReference>
<sequence>MTSRYTLRSLSVRLYLLLALLVFGLTAFADAGNHMVPISLEDRIKNAEIVLEGEVVSKNSFWDARHENIYTSNIIKVYKLFKGNLPAAEVEIITEGGSIGLKMHVFSSALQLREGQQGVFFLNKQEEELRKVLTNASVVAKAYGNKQGFVRYNLEQNTAADVFNSFSSIQEVHNAIAKSTGSSYRTITENKRLSTLALKQDKEQNALLAVNITSFSPTEASAGTNTVLTINGTDFGSSRGNGYVEFRNADDGGETFVRPLDSDYVSWNSTQIQVRIPSIGIDGGTAGTGEVRVTTSGGTTVSSATLLTIPFAYSNISPDGISYQPILVGTNSRGGYMIQLAPNLQSNTPAQEGFTRAMNNWICSTNVNWELGSSTTISKSADDNTNVIMFAPGSVVGEGVLASTISRYSGCQSSSTGEIAWGVEEFDMQINSNISWQYGPDAPSLSQYDFETVVLHELGHAHQLGHVILANEAVMHYAVERRRSYRDLSEADIEGADLVISNSFDPATVALATSCTDDDGRSFGPLVLRTDCNLSPSEVVAYPNPINSATGNVIQLEYITSANTVMTFHLYNSLGKLLYKSSALFSRTNSLTELSLDGLAAGLYILRWEESDNSGSVKIIKQ</sequence>
<gene>
    <name evidence="2" type="ORF">ACFSKU_17435</name>
</gene>
<proteinExistence type="predicted"/>
<dbReference type="SUPFAM" id="SSF55486">
    <property type="entry name" value="Metalloproteases ('zincins'), catalytic domain"/>
    <property type="match status" value="1"/>
</dbReference>
<dbReference type="Proteomes" id="UP001597369">
    <property type="component" value="Unassembled WGS sequence"/>
</dbReference>
<dbReference type="CDD" id="cd00603">
    <property type="entry name" value="IPT_PCSR"/>
    <property type="match status" value="1"/>
</dbReference>
<organism evidence="2 3">
    <name type="scientific">Pontibacter silvestris</name>
    <dbReference type="NCBI Taxonomy" id="2305183"/>
    <lineage>
        <taxon>Bacteria</taxon>
        <taxon>Pseudomonadati</taxon>
        <taxon>Bacteroidota</taxon>
        <taxon>Cytophagia</taxon>
        <taxon>Cytophagales</taxon>
        <taxon>Hymenobacteraceae</taxon>
        <taxon>Pontibacter</taxon>
    </lineage>
</organism>
<evidence type="ECO:0000259" key="1">
    <source>
        <dbReference type="Pfam" id="PF01833"/>
    </source>
</evidence>
<dbReference type="InterPro" id="IPR014756">
    <property type="entry name" value="Ig_E-set"/>
</dbReference>
<dbReference type="InterPro" id="IPR002909">
    <property type="entry name" value="IPT_dom"/>
</dbReference>
<dbReference type="Pfam" id="PF01833">
    <property type="entry name" value="TIG"/>
    <property type="match status" value="1"/>
</dbReference>
<reference evidence="3" key="1">
    <citation type="journal article" date="2019" name="Int. J. Syst. Evol. Microbiol.">
        <title>The Global Catalogue of Microorganisms (GCM) 10K type strain sequencing project: providing services to taxonomists for standard genome sequencing and annotation.</title>
        <authorList>
            <consortium name="The Broad Institute Genomics Platform"/>
            <consortium name="The Broad Institute Genome Sequencing Center for Infectious Disease"/>
            <person name="Wu L."/>
            <person name="Ma J."/>
        </authorList>
    </citation>
    <scope>NUCLEOTIDE SEQUENCE [LARGE SCALE GENOMIC DNA]</scope>
    <source>
        <strain evidence="3">JCM 16545</strain>
    </source>
</reference>
<dbReference type="NCBIfam" id="TIGR04183">
    <property type="entry name" value="Por_Secre_tail"/>
    <property type="match status" value="1"/>
</dbReference>
<dbReference type="InterPro" id="IPR026444">
    <property type="entry name" value="Secre_tail"/>
</dbReference>
<accession>A0ABW4X2T3</accession>
<evidence type="ECO:0000313" key="3">
    <source>
        <dbReference type="Proteomes" id="UP001597369"/>
    </source>
</evidence>
<name>A0ABW4X2T3_9BACT</name>
<dbReference type="InterPro" id="IPR013783">
    <property type="entry name" value="Ig-like_fold"/>
</dbReference>
<dbReference type="Gene3D" id="3.40.390.10">
    <property type="entry name" value="Collagenase (Catalytic Domain)"/>
    <property type="match status" value="1"/>
</dbReference>
<protein>
    <submittedName>
        <fullName evidence="2">T9SS type A sorting domain-containing protein</fullName>
    </submittedName>
</protein>
<keyword evidence="3" id="KW-1185">Reference proteome</keyword>
<dbReference type="EMBL" id="JBHUHV010000054">
    <property type="protein sequence ID" value="MFD2068676.1"/>
    <property type="molecule type" value="Genomic_DNA"/>
</dbReference>
<dbReference type="RefSeq" id="WP_229959060.1">
    <property type="nucleotide sequence ID" value="NZ_JAJJWI010000004.1"/>
</dbReference>
<dbReference type="InterPro" id="IPR024079">
    <property type="entry name" value="MetalloPept_cat_dom_sf"/>
</dbReference>
<evidence type="ECO:0000313" key="2">
    <source>
        <dbReference type="EMBL" id="MFD2068676.1"/>
    </source>
</evidence>
<feature type="domain" description="IPT/TIG" evidence="1">
    <location>
        <begin position="212"/>
        <end position="308"/>
    </location>
</feature>
<dbReference type="SUPFAM" id="SSF81296">
    <property type="entry name" value="E set domains"/>
    <property type="match status" value="1"/>
</dbReference>
<comment type="caution">
    <text evidence="2">The sequence shown here is derived from an EMBL/GenBank/DDBJ whole genome shotgun (WGS) entry which is preliminary data.</text>
</comment>